<accession>A0A6N9H7I2</accession>
<organism evidence="1 2">
    <name type="scientific">Brevibacterium rongguiense</name>
    <dbReference type="NCBI Taxonomy" id="2695267"/>
    <lineage>
        <taxon>Bacteria</taxon>
        <taxon>Bacillati</taxon>
        <taxon>Actinomycetota</taxon>
        <taxon>Actinomycetes</taxon>
        <taxon>Micrococcales</taxon>
        <taxon>Brevibacteriaceae</taxon>
        <taxon>Brevibacterium</taxon>
    </lineage>
</organism>
<dbReference type="EMBL" id="WWEQ01000029">
    <property type="protein sequence ID" value="MYM19909.1"/>
    <property type="molecule type" value="Genomic_DNA"/>
</dbReference>
<dbReference type="Pfam" id="PF00300">
    <property type="entry name" value="His_Phos_1"/>
    <property type="match status" value="1"/>
</dbReference>
<dbReference type="CDD" id="cd07067">
    <property type="entry name" value="HP_PGM_like"/>
    <property type="match status" value="1"/>
</dbReference>
<name>A0A6N9H7I2_9MICO</name>
<sequence length="224" mass="24397">MTRTRVHLTRHGEVDNPEGILYGRLPGYGLSERGGRMAQRLGEHYAAAQETGGAAIRGLVRSPLQRTAETIAPTAAALDLEPVVDERVIEAGNGFEGMRVDRRTLLEPARLAMVYNPLRPSWGEAYRAQALRMTAAIASLRRRLEDAAAAEGLESADGIIVSHQLPIWMARRFAEGRRLWHDPRARECALGSVTTLTYDGGTLVGVDYRDVCADLQPARAGVGA</sequence>
<keyword evidence="2" id="KW-1185">Reference proteome</keyword>
<dbReference type="InterPro" id="IPR029033">
    <property type="entry name" value="His_PPase_superfam"/>
</dbReference>
<evidence type="ECO:0000313" key="1">
    <source>
        <dbReference type="EMBL" id="MYM19909.1"/>
    </source>
</evidence>
<proteinExistence type="predicted"/>
<gene>
    <name evidence="1" type="ORF">GSY69_08000</name>
</gene>
<comment type="caution">
    <text evidence="1">The sequence shown here is derived from an EMBL/GenBank/DDBJ whole genome shotgun (WGS) entry which is preliminary data.</text>
</comment>
<dbReference type="InterPro" id="IPR013078">
    <property type="entry name" value="His_Pase_superF_clade-1"/>
</dbReference>
<dbReference type="SUPFAM" id="SSF53254">
    <property type="entry name" value="Phosphoglycerate mutase-like"/>
    <property type="match status" value="1"/>
</dbReference>
<dbReference type="Proteomes" id="UP000469215">
    <property type="component" value="Unassembled WGS sequence"/>
</dbReference>
<dbReference type="AlphaFoldDB" id="A0A6N9H7I2"/>
<dbReference type="RefSeq" id="WP_160953336.1">
    <property type="nucleotide sequence ID" value="NZ_WWEQ01000029.1"/>
</dbReference>
<dbReference type="SMART" id="SM00855">
    <property type="entry name" value="PGAM"/>
    <property type="match status" value="1"/>
</dbReference>
<reference evidence="1 2" key="1">
    <citation type="submission" date="2020-01" db="EMBL/GenBank/DDBJ databases">
        <authorList>
            <person name="Deng T."/>
        </authorList>
    </citation>
    <scope>NUCLEOTIDE SEQUENCE [LARGE SCALE GENOMIC DNA]</scope>
    <source>
        <strain evidence="1 2">5221</strain>
    </source>
</reference>
<protein>
    <submittedName>
        <fullName evidence="1">Histidine phosphatase family protein</fullName>
    </submittedName>
</protein>
<evidence type="ECO:0000313" key="2">
    <source>
        <dbReference type="Proteomes" id="UP000469215"/>
    </source>
</evidence>
<dbReference type="Gene3D" id="3.40.50.1240">
    <property type="entry name" value="Phosphoglycerate mutase-like"/>
    <property type="match status" value="1"/>
</dbReference>